<accession>A0AA37MSZ7</accession>
<comment type="caution">
    <text evidence="1">The sequence shown here is derived from an EMBL/GenBank/DDBJ whole genome shotgun (WGS) entry which is preliminary data.</text>
</comment>
<dbReference type="EMBL" id="BPUS01000008">
    <property type="protein sequence ID" value="GJH26997.1"/>
    <property type="molecule type" value="Genomic_DNA"/>
</dbReference>
<reference evidence="1" key="1">
    <citation type="submission" date="2022-09" db="EMBL/GenBank/DDBJ databases">
        <title>Isolation and characterization of 3-chlorobenzoate degrading bacteria from soils in Shizuoka.</title>
        <authorList>
            <person name="Ifat A."/>
            <person name="Ogawa N."/>
            <person name="Kimbara K."/>
            <person name="Moriuchi R."/>
            <person name="Dohra H."/>
            <person name="Shintani M."/>
        </authorList>
    </citation>
    <scope>NUCLEOTIDE SEQUENCE</scope>
    <source>
        <strain evidence="1">19CS4-2</strain>
    </source>
</reference>
<proteinExistence type="predicted"/>
<sequence>MAGKSSDSFTNKREGANTILDCHGELQDCLREWLAFAVCESCRTLTASTSLVVKSATSNGTHDKIALLPRLNIITAEAVQRNLKHTMTIGDKAEQLMTDVMLVILSSLEQIISPRILARPDWK</sequence>
<gene>
    <name evidence="1" type="ORF">CBA19CS42_20795</name>
</gene>
<protein>
    <submittedName>
        <fullName evidence="1">Uncharacterized protein</fullName>
    </submittedName>
</protein>
<evidence type="ECO:0000313" key="2">
    <source>
        <dbReference type="Proteomes" id="UP001055111"/>
    </source>
</evidence>
<dbReference type="AlphaFoldDB" id="A0AA37MSZ7"/>
<name>A0AA37MSZ7_9BURK</name>
<dbReference type="RefSeq" id="WP_238213641.1">
    <property type="nucleotide sequence ID" value="NZ_BPUS01000008.1"/>
</dbReference>
<organism evidence="1 2">
    <name type="scientific">Caballeronia novacaledonica</name>
    <dbReference type="NCBI Taxonomy" id="1544861"/>
    <lineage>
        <taxon>Bacteria</taxon>
        <taxon>Pseudomonadati</taxon>
        <taxon>Pseudomonadota</taxon>
        <taxon>Betaproteobacteria</taxon>
        <taxon>Burkholderiales</taxon>
        <taxon>Burkholderiaceae</taxon>
        <taxon>Caballeronia</taxon>
    </lineage>
</organism>
<dbReference type="Proteomes" id="UP001055111">
    <property type="component" value="Unassembled WGS sequence"/>
</dbReference>
<evidence type="ECO:0000313" key="1">
    <source>
        <dbReference type="EMBL" id="GJH26997.1"/>
    </source>
</evidence>